<dbReference type="EMBL" id="JBIAQY010000007">
    <property type="protein sequence ID" value="MFF3570539.1"/>
    <property type="molecule type" value="Genomic_DNA"/>
</dbReference>
<protein>
    <submittedName>
        <fullName evidence="1">Uncharacterized protein</fullName>
    </submittedName>
</protein>
<reference evidence="1 2" key="1">
    <citation type="submission" date="2024-10" db="EMBL/GenBank/DDBJ databases">
        <title>The Natural Products Discovery Center: Release of the First 8490 Sequenced Strains for Exploring Actinobacteria Biosynthetic Diversity.</title>
        <authorList>
            <person name="Kalkreuter E."/>
            <person name="Kautsar S.A."/>
            <person name="Yang D."/>
            <person name="Bader C.D."/>
            <person name="Teijaro C.N."/>
            <person name="Fluegel L."/>
            <person name="Davis C.M."/>
            <person name="Simpson J.R."/>
            <person name="Lauterbach L."/>
            <person name="Steele A.D."/>
            <person name="Gui C."/>
            <person name="Meng S."/>
            <person name="Li G."/>
            <person name="Viehrig K."/>
            <person name="Ye F."/>
            <person name="Su P."/>
            <person name="Kiefer A.F."/>
            <person name="Nichols A."/>
            <person name="Cepeda A.J."/>
            <person name="Yan W."/>
            <person name="Fan B."/>
            <person name="Jiang Y."/>
            <person name="Adhikari A."/>
            <person name="Zheng C.-J."/>
            <person name="Schuster L."/>
            <person name="Cowan T.M."/>
            <person name="Smanski M.J."/>
            <person name="Chevrette M.G."/>
            <person name="De Carvalho L.P.S."/>
            <person name="Shen B."/>
        </authorList>
    </citation>
    <scope>NUCLEOTIDE SEQUENCE [LARGE SCALE GENOMIC DNA]</scope>
    <source>
        <strain evidence="1 2">NPDC002593</strain>
    </source>
</reference>
<comment type="caution">
    <text evidence="1">The sequence shown here is derived from an EMBL/GenBank/DDBJ whole genome shotgun (WGS) entry which is preliminary data.</text>
</comment>
<keyword evidence="2" id="KW-1185">Reference proteome</keyword>
<dbReference type="RefSeq" id="WP_051192938.1">
    <property type="nucleotide sequence ID" value="NZ_JBIAQY010000007.1"/>
</dbReference>
<accession>A0ABW6S486</accession>
<proteinExistence type="predicted"/>
<gene>
    <name evidence="1" type="ORF">ACFYXQ_22415</name>
</gene>
<organism evidence="1 2">
    <name type="scientific">Nocardia jiangxiensis</name>
    <dbReference type="NCBI Taxonomy" id="282685"/>
    <lineage>
        <taxon>Bacteria</taxon>
        <taxon>Bacillati</taxon>
        <taxon>Actinomycetota</taxon>
        <taxon>Actinomycetes</taxon>
        <taxon>Mycobacteriales</taxon>
        <taxon>Nocardiaceae</taxon>
        <taxon>Nocardia</taxon>
    </lineage>
</organism>
<evidence type="ECO:0000313" key="1">
    <source>
        <dbReference type="EMBL" id="MFF3570539.1"/>
    </source>
</evidence>
<dbReference type="Proteomes" id="UP001601992">
    <property type="component" value="Unassembled WGS sequence"/>
</dbReference>
<sequence length="113" mass="12421">MFEEWPQEFSPPLRRTVTPPVPVVVDLSQAMPTRQPNGWGRDKIAIKVKLGGLDLTGNVPGLLHAWARVNDGSWLGLVEMVLWTNNGNGQLSVTQWCPAPALSPRDRATGPEQ</sequence>
<evidence type="ECO:0000313" key="2">
    <source>
        <dbReference type="Proteomes" id="UP001601992"/>
    </source>
</evidence>
<name>A0ABW6S486_9NOCA</name>